<dbReference type="PANTHER" id="PTHR48051">
    <property type="match status" value="1"/>
</dbReference>
<reference evidence="5 6" key="1">
    <citation type="submission" date="2016-08" db="EMBL/GenBank/DDBJ databases">
        <title>A Parts List for Fungal Cellulosomes Revealed by Comparative Genomics.</title>
        <authorList>
            <consortium name="DOE Joint Genome Institute"/>
            <person name="Haitjema C.H."/>
            <person name="Gilmore S.P."/>
            <person name="Henske J.K."/>
            <person name="Solomon K.V."/>
            <person name="De Groot R."/>
            <person name="Kuo A."/>
            <person name="Mondo S.J."/>
            <person name="Salamov A.A."/>
            <person name="Labutti K."/>
            <person name="Zhao Z."/>
            <person name="Chiniquy J."/>
            <person name="Barry K."/>
            <person name="Brewer H.M."/>
            <person name="Purvine S.O."/>
            <person name="Wright A.T."/>
            <person name="Boxma B."/>
            <person name="Van Alen T."/>
            <person name="Hackstein J.H."/>
            <person name="Baker S.E."/>
            <person name="Grigoriev I.V."/>
            <person name="O'Malley M.A."/>
        </authorList>
    </citation>
    <scope>NUCLEOTIDE SEQUENCE [LARGE SCALE GENOMIC DNA]</scope>
    <source>
        <strain evidence="5 6">G1</strain>
    </source>
</reference>
<dbReference type="InterPro" id="IPR003591">
    <property type="entry name" value="Leu-rich_rpt_typical-subtyp"/>
</dbReference>
<dbReference type="InterPro" id="IPR055414">
    <property type="entry name" value="LRR_R13L4/SHOC2-like"/>
</dbReference>
<evidence type="ECO:0000256" key="3">
    <source>
        <dbReference type="SAM" id="MobiDB-lite"/>
    </source>
</evidence>
<dbReference type="InterPro" id="IPR001611">
    <property type="entry name" value="Leu-rich_rpt"/>
</dbReference>
<feature type="domain" description="Disease resistance R13L4/SHOC-2-like LRR" evidence="4">
    <location>
        <begin position="444"/>
        <end position="518"/>
    </location>
</feature>
<gene>
    <name evidence="5" type="ORF">LY90DRAFT_516999</name>
</gene>
<accession>A0A1Y2AD25</accession>
<dbReference type="STRING" id="1754190.A0A1Y2AD25"/>
<dbReference type="EMBL" id="MCOG01000298">
    <property type="protein sequence ID" value="ORY20190.1"/>
    <property type="molecule type" value="Genomic_DNA"/>
</dbReference>
<evidence type="ECO:0000256" key="2">
    <source>
        <dbReference type="ARBA" id="ARBA00022737"/>
    </source>
</evidence>
<comment type="caution">
    <text evidence="5">The sequence shown here is derived from an EMBL/GenBank/DDBJ whole genome shotgun (WGS) entry which is preliminary data.</text>
</comment>
<sequence>MSEIAIQNQIKESNENDNQPKTIENTTLIDGLLDSNSFTSIENLNIESNNTIINNDYIACGEDKNSNFLDLIKQNNIDNDKDSSLTQGISKDSSDLSEQNYKVITIDDSDADEVEELVNNKLLKRVGSNDSIELKRHKSLPKIENFECLAPFINETEDSSETKINDTNIIDEHKNNIYESVEHYTKITSYESFNSNDSNIKSSNIKISNIHSPAIYSPEIKTHKKDNSYSYSIANRNKLLSDATVYDLKFVKCTSLNFEKDNKTGNIDYSLMLSYNGTSRFILKSSLKKNSMFNSDCTNLPKKHVQILDSVTIINPKEEDKRKSFKKGFRAIRKSFSSNSTKTAVTITTECLNDVEKHDIPKHEDNHSSSNSKVDKIINHCRRLSFSKMGRSNSNESNTSSKNDYRKDIEKLRKKYALVEEKPKSKYYTLMKMLNINSTEEEFLALSSLEVYYKNIDVLPNEIGDLINLRILYLNDNKIRVIPPDIGKLTNLYHLDLSFNILSNLPKEIGNLKNLRKLILNGNKLIEIPEEIGTMTELKILQLQNNLLTDIPTSIIKLEFLVELNISKNKIKKLSELFDEMKKRCKIKL</sequence>
<dbReference type="InterPro" id="IPR050216">
    <property type="entry name" value="LRR_domain-containing"/>
</dbReference>
<evidence type="ECO:0000256" key="1">
    <source>
        <dbReference type="ARBA" id="ARBA00022614"/>
    </source>
</evidence>
<keyword evidence="6" id="KW-1185">Reference proteome</keyword>
<evidence type="ECO:0000313" key="5">
    <source>
        <dbReference type="EMBL" id="ORY20190.1"/>
    </source>
</evidence>
<dbReference type="SMART" id="SM00369">
    <property type="entry name" value="LRR_TYP"/>
    <property type="match status" value="4"/>
</dbReference>
<dbReference type="Gene3D" id="3.80.10.10">
    <property type="entry name" value="Ribonuclease Inhibitor"/>
    <property type="match status" value="1"/>
</dbReference>
<proteinExistence type="predicted"/>
<dbReference type="GO" id="GO:0005737">
    <property type="term" value="C:cytoplasm"/>
    <property type="evidence" value="ECO:0007669"/>
    <property type="project" value="TreeGrafter"/>
</dbReference>
<dbReference type="OrthoDB" id="1394818at2759"/>
<feature type="region of interest" description="Disordered" evidence="3">
    <location>
        <begin position="1"/>
        <end position="21"/>
    </location>
</feature>
<keyword evidence="1" id="KW-0433">Leucine-rich repeat</keyword>
<evidence type="ECO:0000313" key="6">
    <source>
        <dbReference type="Proteomes" id="UP000193920"/>
    </source>
</evidence>
<dbReference type="PANTHER" id="PTHR48051:SF1">
    <property type="entry name" value="RAS SUPPRESSOR PROTEIN 1"/>
    <property type="match status" value="1"/>
</dbReference>
<dbReference type="Proteomes" id="UP000193920">
    <property type="component" value="Unassembled WGS sequence"/>
</dbReference>
<dbReference type="PROSITE" id="PS51450">
    <property type="entry name" value="LRR"/>
    <property type="match status" value="4"/>
</dbReference>
<dbReference type="Pfam" id="PF23598">
    <property type="entry name" value="LRR_14"/>
    <property type="match status" value="1"/>
</dbReference>
<dbReference type="AlphaFoldDB" id="A0A1Y2AD25"/>
<dbReference type="SUPFAM" id="SSF52058">
    <property type="entry name" value="L domain-like"/>
    <property type="match status" value="1"/>
</dbReference>
<dbReference type="InterPro" id="IPR032675">
    <property type="entry name" value="LRR_dom_sf"/>
</dbReference>
<protein>
    <submittedName>
        <fullName evidence="5">L domain-like protein</fullName>
    </submittedName>
</protein>
<evidence type="ECO:0000259" key="4">
    <source>
        <dbReference type="Pfam" id="PF23598"/>
    </source>
</evidence>
<organism evidence="5 6">
    <name type="scientific">Neocallimastix californiae</name>
    <dbReference type="NCBI Taxonomy" id="1754190"/>
    <lineage>
        <taxon>Eukaryota</taxon>
        <taxon>Fungi</taxon>
        <taxon>Fungi incertae sedis</taxon>
        <taxon>Chytridiomycota</taxon>
        <taxon>Chytridiomycota incertae sedis</taxon>
        <taxon>Neocallimastigomycetes</taxon>
        <taxon>Neocallimastigales</taxon>
        <taxon>Neocallimastigaceae</taxon>
        <taxon>Neocallimastix</taxon>
    </lineage>
</organism>
<keyword evidence="2" id="KW-0677">Repeat</keyword>
<name>A0A1Y2AD25_9FUNG</name>